<reference evidence="2" key="1">
    <citation type="submission" date="2022-11" db="UniProtKB">
        <authorList>
            <consortium name="WormBaseParasite"/>
        </authorList>
    </citation>
    <scope>IDENTIFICATION</scope>
</reference>
<accession>A0A914PQE3</accession>
<dbReference type="WBParaSite" id="PDA_v2.g18321.t1">
    <property type="protein sequence ID" value="PDA_v2.g18321.t1"/>
    <property type="gene ID" value="PDA_v2.g18321"/>
</dbReference>
<name>A0A914PQE3_9BILA</name>
<protein>
    <submittedName>
        <fullName evidence="2">Uncharacterized protein</fullName>
    </submittedName>
</protein>
<evidence type="ECO:0000313" key="1">
    <source>
        <dbReference type="Proteomes" id="UP000887578"/>
    </source>
</evidence>
<sequence length="130" mass="14742">MFVKKTISGASAALNEISGHTKHGKEFYQSVRDPNIGYEFLRRSRGGDVRRIVNGDIAYVCGECIFAQKRLRNERAANIPSLRQIGFDDNGRFTSDPDEHPHVYELGATRLLGRLSQNTQKTNNDYLNRL</sequence>
<evidence type="ECO:0000313" key="2">
    <source>
        <dbReference type="WBParaSite" id="PDA_v2.g18321.t1"/>
    </source>
</evidence>
<keyword evidence="1" id="KW-1185">Reference proteome</keyword>
<dbReference type="AlphaFoldDB" id="A0A914PQE3"/>
<dbReference type="Proteomes" id="UP000887578">
    <property type="component" value="Unplaced"/>
</dbReference>
<organism evidence="1 2">
    <name type="scientific">Panagrolaimus davidi</name>
    <dbReference type="NCBI Taxonomy" id="227884"/>
    <lineage>
        <taxon>Eukaryota</taxon>
        <taxon>Metazoa</taxon>
        <taxon>Ecdysozoa</taxon>
        <taxon>Nematoda</taxon>
        <taxon>Chromadorea</taxon>
        <taxon>Rhabditida</taxon>
        <taxon>Tylenchina</taxon>
        <taxon>Panagrolaimomorpha</taxon>
        <taxon>Panagrolaimoidea</taxon>
        <taxon>Panagrolaimidae</taxon>
        <taxon>Panagrolaimus</taxon>
    </lineage>
</organism>
<proteinExistence type="predicted"/>